<accession>A0ABU2KD91</accession>
<dbReference type="RefSeq" id="WP_311346931.1">
    <property type="nucleotide sequence ID" value="NZ_JAVREI010000020.1"/>
</dbReference>
<feature type="chain" id="PRO_5045843095" description="Fibronectin type-III domain-containing protein" evidence="2">
    <location>
        <begin position="28"/>
        <end position="201"/>
    </location>
</feature>
<gene>
    <name evidence="3" type="ORF">RM425_19700</name>
</gene>
<organism evidence="3 4">
    <name type="scientific">Blastococcus goldschmidtiae</name>
    <dbReference type="NCBI Taxonomy" id="3075546"/>
    <lineage>
        <taxon>Bacteria</taxon>
        <taxon>Bacillati</taxon>
        <taxon>Actinomycetota</taxon>
        <taxon>Actinomycetes</taxon>
        <taxon>Geodermatophilales</taxon>
        <taxon>Geodermatophilaceae</taxon>
        <taxon>Blastococcus</taxon>
    </lineage>
</organism>
<dbReference type="EMBL" id="JAVREI010000020">
    <property type="protein sequence ID" value="MDT0278132.1"/>
    <property type="molecule type" value="Genomic_DNA"/>
</dbReference>
<feature type="region of interest" description="Disordered" evidence="1">
    <location>
        <begin position="85"/>
        <end position="112"/>
    </location>
</feature>
<evidence type="ECO:0000256" key="2">
    <source>
        <dbReference type="SAM" id="SignalP"/>
    </source>
</evidence>
<comment type="caution">
    <text evidence="3">The sequence shown here is derived from an EMBL/GenBank/DDBJ whole genome shotgun (WGS) entry which is preliminary data.</text>
</comment>
<feature type="compositionally biased region" description="Low complexity" evidence="1">
    <location>
        <begin position="85"/>
        <end position="103"/>
    </location>
</feature>
<keyword evidence="4" id="KW-1185">Reference proteome</keyword>
<reference evidence="4" key="1">
    <citation type="submission" date="2023-07" db="EMBL/GenBank/DDBJ databases">
        <title>30 novel species of actinomycetes from the DSMZ collection.</title>
        <authorList>
            <person name="Nouioui I."/>
        </authorList>
    </citation>
    <scope>NUCLEOTIDE SEQUENCE [LARGE SCALE GENOMIC DNA]</scope>
    <source>
        <strain evidence="4">DSM 46792</strain>
    </source>
</reference>
<proteinExistence type="predicted"/>
<evidence type="ECO:0000256" key="1">
    <source>
        <dbReference type="SAM" id="MobiDB-lite"/>
    </source>
</evidence>
<protein>
    <recommendedName>
        <fullName evidence="5">Fibronectin type-III domain-containing protein</fullName>
    </recommendedName>
</protein>
<keyword evidence="2" id="KW-0732">Signal</keyword>
<name>A0ABU2KD91_9ACTN</name>
<evidence type="ECO:0000313" key="3">
    <source>
        <dbReference type="EMBL" id="MDT0278132.1"/>
    </source>
</evidence>
<feature type="signal peptide" evidence="2">
    <location>
        <begin position="1"/>
        <end position="27"/>
    </location>
</feature>
<dbReference type="Proteomes" id="UP001183222">
    <property type="component" value="Unassembled WGS sequence"/>
</dbReference>
<sequence>MNAIRRTAVLIGLTACVVVGSSIPASATFTDIVSTSPATLRAATVAAPTGLVLDDSCITTTTTVKRTVHTHPGTGVQTTTYYNSSTSQSVSSSNVQGTTTSTVAGPRPNETTTTTVTKNTDLHVSLSWTASPSRGVSGYAVSAHLGINGSVAPLMTTGSGTTSVTQVQDADALYYQPSLSVTTRTTYGWTAASAPTRVLSC</sequence>
<evidence type="ECO:0008006" key="5">
    <source>
        <dbReference type="Google" id="ProtNLM"/>
    </source>
</evidence>
<evidence type="ECO:0000313" key="4">
    <source>
        <dbReference type="Proteomes" id="UP001183222"/>
    </source>
</evidence>